<dbReference type="EMBL" id="CM045762">
    <property type="protein sequence ID" value="KAI8012101.1"/>
    <property type="molecule type" value="Genomic_DNA"/>
</dbReference>
<name>A0ACC0HJG7_9ERIC</name>
<organism evidence="1 2">
    <name type="scientific">Camellia lanceoleosa</name>
    <dbReference type="NCBI Taxonomy" id="1840588"/>
    <lineage>
        <taxon>Eukaryota</taxon>
        <taxon>Viridiplantae</taxon>
        <taxon>Streptophyta</taxon>
        <taxon>Embryophyta</taxon>
        <taxon>Tracheophyta</taxon>
        <taxon>Spermatophyta</taxon>
        <taxon>Magnoliopsida</taxon>
        <taxon>eudicotyledons</taxon>
        <taxon>Gunneridae</taxon>
        <taxon>Pentapetalae</taxon>
        <taxon>asterids</taxon>
        <taxon>Ericales</taxon>
        <taxon>Theaceae</taxon>
        <taxon>Camellia</taxon>
    </lineage>
</organism>
<comment type="caution">
    <text evidence="1">The sequence shown here is derived from an EMBL/GenBank/DDBJ whole genome shotgun (WGS) entry which is preliminary data.</text>
</comment>
<dbReference type="Proteomes" id="UP001060215">
    <property type="component" value="Chromosome 5"/>
</dbReference>
<keyword evidence="1" id="KW-0547">Nucleotide-binding</keyword>
<keyword evidence="1" id="KW-0347">Helicase</keyword>
<keyword evidence="2" id="KW-1185">Reference proteome</keyword>
<proteinExistence type="predicted"/>
<accession>A0ACC0HJG7</accession>
<reference evidence="1 2" key="1">
    <citation type="journal article" date="2022" name="Plant J.">
        <title>Chromosome-level genome of Camellia lanceoleosa provides a valuable resource for understanding genome evolution and self-incompatibility.</title>
        <authorList>
            <person name="Gong W."/>
            <person name="Xiao S."/>
            <person name="Wang L."/>
            <person name="Liao Z."/>
            <person name="Chang Y."/>
            <person name="Mo W."/>
            <person name="Hu G."/>
            <person name="Li W."/>
            <person name="Zhao G."/>
            <person name="Zhu H."/>
            <person name="Hu X."/>
            <person name="Ji K."/>
            <person name="Xiang X."/>
            <person name="Song Q."/>
            <person name="Yuan D."/>
            <person name="Jin S."/>
            <person name="Zhang L."/>
        </authorList>
    </citation>
    <scope>NUCLEOTIDE SEQUENCE [LARGE SCALE GENOMIC DNA]</scope>
    <source>
        <strain evidence="1">SQ_2022a</strain>
    </source>
</reference>
<evidence type="ECO:0000313" key="2">
    <source>
        <dbReference type="Proteomes" id="UP001060215"/>
    </source>
</evidence>
<keyword evidence="1" id="KW-0067">ATP-binding</keyword>
<keyword evidence="1" id="KW-0378">Hydrolase</keyword>
<gene>
    <name evidence="1" type="ORF">LOK49_LG06G02515</name>
</gene>
<evidence type="ECO:0000313" key="1">
    <source>
        <dbReference type="EMBL" id="KAI8012101.1"/>
    </source>
</evidence>
<sequence>MRSILFPSSLVQHECIPQAILGMDVICPAKVGDGEKRYVCSFYSAVIEHIAGQVRTCHVSSERISLRSVMNLRGSVPICLILRLLSSTVVSILAHARDKELSLKNVRHFILDECDKMLESLGREINSLHLVIDVDGSWVLSRFPAMLLCMSGYVVSVSMYCFLSQCFAVLMAT</sequence>
<protein>
    <submittedName>
        <fullName evidence="1">DEAD-box ATP-dependent RNA helicase 15</fullName>
    </submittedName>
</protein>